<dbReference type="EMBL" id="PUIB01000018">
    <property type="protein sequence ID" value="PQO33021.1"/>
    <property type="molecule type" value="Genomic_DNA"/>
</dbReference>
<dbReference type="PANTHER" id="PTHR48081">
    <property type="entry name" value="AB HYDROLASE SUPERFAMILY PROTEIN C4A8.06C"/>
    <property type="match status" value="1"/>
</dbReference>
<protein>
    <submittedName>
        <fullName evidence="4">Xylanase</fullName>
    </submittedName>
</protein>
<dbReference type="SUPFAM" id="SSF53474">
    <property type="entry name" value="alpha/beta-Hydrolases"/>
    <property type="match status" value="1"/>
</dbReference>
<name>A0A2S8FLJ0_9BACT</name>
<dbReference type="RefSeq" id="WP_105356132.1">
    <property type="nucleotide sequence ID" value="NZ_PUIB01000018.1"/>
</dbReference>
<feature type="signal peptide" evidence="2">
    <location>
        <begin position="1"/>
        <end position="21"/>
    </location>
</feature>
<keyword evidence="4" id="KW-0119">Carbohydrate metabolism</keyword>
<comment type="caution">
    <text evidence="4">The sequence shown here is derived from an EMBL/GenBank/DDBJ whole genome shotgun (WGS) entry which is preliminary data.</text>
</comment>
<dbReference type="InterPro" id="IPR029058">
    <property type="entry name" value="AB_hydrolase_fold"/>
</dbReference>
<organism evidence="4 5">
    <name type="scientific">Blastopirellula marina</name>
    <dbReference type="NCBI Taxonomy" id="124"/>
    <lineage>
        <taxon>Bacteria</taxon>
        <taxon>Pseudomonadati</taxon>
        <taxon>Planctomycetota</taxon>
        <taxon>Planctomycetia</taxon>
        <taxon>Pirellulales</taxon>
        <taxon>Pirellulaceae</taxon>
        <taxon>Blastopirellula</taxon>
    </lineage>
</organism>
<evidence type="ECO:0000256" key="1">
    <source>
        <dbReference type="ARBA" id="ARBA00022801"/>
    </source>
</evidence>
<dbReference type="AlphaFoldDB" id="A0A2S8FLJ0"/>
<dbReference type="InterPro" id="IPR050300">
    <property type="entry name" value="GDXG_lipolytic_enzyme"/>
</dbReference>
<evidence type="ECO:0000313" key="5">
    <source>
        <dbReference type="Proteomes" id="UP000239388"/>
    </source>
</evidence>
<gene>
    <name evidence="4" type="ORF">C5Y98_17960</name>
</gene>
<dbReference type="Proteomes" id="UP000239388">
    <property type="component" value="Unassembled WGS sequence"/>
</dbReference>
<proteinExistence type="predicted"/>
<reference evidence="4 5" key="1">
    <citation type="submission" date="2018-02" db="EMBL/GenBank/DDBJ databases">
        <title>Comparative genomes isolates from brazilian mangrove.</title>
        <authorList>
            <person name="Araujo J.E."/>
            <person name="Taketani R.G."/>
            <person name="Silva M.C.P."/>
            <person name="Loureco M.V."/>
            <person name="Andreote F.D."/>
        </authorList>
    </citation>
    <scope>NUCLEOTIDE SEQUENCE [LARGE SCALE GENOMIC DNA]</scope>
    <source>
        <strain evidence="4 5">NAP PRIS-MGV</strain>
    </source>
</reference>
<dbReference type="GO" id="GO:0045493">
    <property type="term" value="P:xylan catabolic process"/>
    <property type="evidence" value="ECO:0007669"/>
    <property type="project" value="UniProtKB-KW"/>
</dbReference>
<dbReference type="OrthoDB" id="9794725at2"/>
<dbReference type="Gene3D" id="3.40.50.1820">
    <property type="entry name" value="alpha/beta hydrolase"/>
    <property type="match status" value="1"/>
</dbReference>
<evidence type="ECO:0000313" key="4">
    <source>
        <dbReference type="EMBL" id="PQO33021.1"/>
    </source>
</evidence>
<keyword evidence="2" id="KW-0732">Signal</keyword>
<evidence type="ECO:0000259" key="3">
    <source>
        <dbReference type="Pfam" id="PF20434"/>
    </source>
</evidence>
<dbReference type="InterPro" id="IPR049492">
    <property type="entry name" value="BD-FAE-like_dom"/>
</dbReference>
<feature type="chain" id="PRO_5015498140" evidence="2">
    <location>
        <begin position="22"/>
        <end position="297"/>
    </location>
</feature>
<keyword evidence="1 4" id="KW-0378">Hydrolase</keyword>
<feature type="domain" description="BD-FAE-like" evidence="3">
    <location>
        <begin position="68"/>
        <end position="176"/>
    </location>
</feature>
<keyword evidence="4" id="KW-0326">Glycosidase</keyword>
<dbReference type="GO" id="GO:0016798">
    <property type="term" value="F:hydrolase activity, acting on glycosyl bonds"/>
    <property type="evidence" value="ECO:0007669"/>
    <property type="project" value="UniProtKB-KW"/>
</dbReference>
<keyword evidence="4" id="KW-0624">Polysaccharide degradation</keyword>
<accession>A0A2S8FLJ0</accession>
<sequence>MKSLLGSSCLFALLMVSSLSAAEPISEAIWPEGKVPGLAEGEKEEIVEVIDDRIGRKVTKVTKPTVTVYKPDPAKDTGAAVVICPGGGYHILAYDLEGTEVAAWLNEIGVTGVILHYRVPRAKEGEPYINPLKDAQRAIRLVRAHADDWKIDPNKIGILGFSAGGNLAAVTSNAQEATYEAVDKVDQLDPRPNFTLLIYPAYLNPEGKPTELTPQTAVHKDTPPAFLVHASNDPISSTGSAAYYFGLKQQGIPAELHIFPKGGHGYGLRPTEQRVTQWPKLASGWLLEEILVEPEKK</sequence>
<evidence type="ECO:0000256" key="2">
    <source>
        <dbReference type="SAM" id="SignalP"/>
    </source>
</evidence>
<keyword evidence="4" id="KW-0858">Xylan degradation</keyword>
<dbReference type="PANTHER" id="PTHR48081:SF6">
    <property type="entry name" value="PEPTIDASE S9 PROLYL OLIGOPEPTIDASE CATALYTIC DOMAIN-CONTAINING PROTEIN"/>
    <property type="match status" value="1"/>
</dbReference>
<dbReference type="Pfam" id="PF20434">
    <property type="entry name" value="BD-FAE"/>
    <property type="match status" value="1"/>
</dbReference>